<dbReference type="EMBL" id="NQVE01000169">
    <property type="protein sequence ID" value="RAL42501.1"/>
    <property type="molecule type" value="Genomic_DNA"/>
</dbReference>
<sequence length="180" mass="20276">MEKFGEYYDNWIGTEASLKKHGDEGPKCQPNHWTVVLFLKDVTVYFLYLQPPRLFTCPTSLFLAYNLIHPLEAHSPSSHWALGLILVMASIEPKSDAPLPSKPKAPKSSPPPPPEDEESRTTSWWTRSKNLERRIHRLERLVYGPVGPPQWVVPPTGAVQPGPVIISVDDDHPEESMGSF</sequence>
<feature type="region of interest" description="Disordered" evidence="1">
    <location>
        <begin position="96"/>
        <end position="124"/>
    </location>
</feature>
<accession>A0A328DE29</accession>
<reference evidence="2 3" key="1">
    <citation type="submission" date="2018-06" db="EMBL/GenBank/DDBJ databases">
        <title>The Genome of Cuscuta australis (Dodder) Provides Insight into the Evolution of Plant Parasitism.</title>
        <authorList>
            <person name="Liu H."/>
        </authorList>
    </citation>
    <scope>NUCLEOTIDE SEQUENCE [LARGE SCALE GENOMIC DNA]</scope>
    <source>
        <strain evidence="3">cv. Yunnan</strain>
        <tissue evidence="2">Vines</tissue>
    </source>
</reference>
<dbReference type="AlphaFoldDB" id="A0A328DE29"/>
<proteinExistence type="predicted"/>
<evidence type="ECO:0000256" key="1">
    <source>
        <dbReference type="SAM" id="MobiDB-lite"/>
    </source>
</evidence>
<protein>
    <submittedName>
        <fullName evidence="2">Uncharacterized protein</fullName>
    </submittedName>
</protein>
<evidence type="ECO:0000313" key="2">
    <source>
        <dbReference type="EMBL" id="RAL42501.1"/>
    </source>
</evidence>
<organism evidence="2 3">
    <name type="scientific">Cuscuta australis</name>
    <dbReference type="NCBI Taxonomy" id="267555"/>
    <lineage>
        <taxon>Eukaryota</taxon>
        <taxon>Viridiplantae</taxon>
        <taxon>Streptophyta</taxon>
        <taxon>Embryophyta</taxon>
        <taxon>Tracheophyta</taxon>
        <taxon>Spermatophyta</taxon>
        <taxon>Magnoliopsida</taxon>
        <taxon>eudicotyledons</taxon>
        <taxon>Gunneridae</taxon>
        <taxon>Pentapetalae</taxon>
        <taxon>asterids</taxon>
        <taxon>lamiids</taxon>
        <taxon>Solanales</taxon>
        <taxon>Convolvulaceae</taxon>
        <taxon>Cuscuteae</taxon>
        <taxon>Cuscuta</taxon>
        <taxon>Cuscuta subgen. Grammica</taxon>
        <taxon>Cuscuta sect. Cleistogrammica</taxon>
    </lineage>
</organism>
<feature type="compositionally biased region" description="Pro residues" evidence="1">
    <location>
        <begin position="100"/>
        <end position="113"/>
    </location>
</feature>
<feature type="region of interest" description="Disordered" evidence="1">
    <location>
        <begin position="152"/>
        <end position="180"/>
    </location>
</feature>
<name>A0A328DE29_9ASTE</name>
<dbReference type="Proteomes" id="UP000249390">
    <property type="component" value="Unassembled WGS sequence"/>
</dbReference>
<evidence type="ECO:0000313" key="3">
    <source>
        <dbReference type="Proteomes" id="UP000249390"/>
    </source>
</evidence>
<comment type="caution">
    <text evidence="2">The sequence shown here is derived from an EMBL/GenBank/DDBJ whole genome shotgun (WGS) entry which is preliminary data.</text>
</comment>
<gene>
    <name evidence="2" type="ORF">DM860_011119</name>
</gene>
<keyword evidence="3" id="KW-1185">Reference proteome</keyword>